<evidence type="ECO:0000256" key="2">
    <source>
        <dbReference type="ARBA" id="ARBA00022679"/>
    </source>
</evidence>
<comment type="similarity">
    <text evidence="1">Belongs to the carbohydrate kinase PfkB family.</text>
</comment>
<dbReference type="CDD" id="cd01166">
    <property type="entry name" value="KdgK"/>
    <property type="match status" value="1"/>
</dbReference>
<dbReference type="InterPro" id="IPR002139">
    <property type="entry name" value="Ribo/fructo_kinase"/>
</dbReference>
<dbReference type="InterPro" id="IPR029056">
    <property type="entry name" value="Ribokinase-like"/>
</dbReference>
<dbReference type="RefSeq" id="WP_093523577.1">
    <property type="nucleotide sequence ID" value="NZ_FOSK01000017.1"/>
</dbReference>
<dbReference type="SUPFAM" id="SSF53613">
    <property type="entry name" value="Ribokinase-like"/>
    <property type="match status" value="1"/>
</dbReference>
<evidence type="ECO:0000259" key="4">
    <source>
        <dbReference type="Pfam" id="PF00294"/>
    </source>
</evidence>
<reference evidence="5 6" key="1">
    <citation type="submission" date="2016-10" db="EMBL/GenBank/DDBJ databases">
        <authorList>
            <person name="Varghese N."/>
            <person name="Submissions S."/>
        </authorList>
    </citation>
    <scope>NUCLEOTIDE SEQUENCE [LARGE SCALE GENOMIC DNA]</scope>
    <source>
        <strain evidence="5 6">DSM 16392</strain>
    </source>
</reference>
<evidence type="ECO:0000256" key="1">
    <source>
        <dbReference type="ARBA" id="ARBA00010688"/>
    </source>
</evidence>
<comment type="caution">
    <text evidence="5">The sequence shown here is derived from an EMBL/GenBank/DDBJ whole genome shotgun (WGS) entry which is preliminary data.</text>
</comment>
<dbReference type="PANTHER" id="PTHR43085">
    <property type="entry name" value="HEXOKINASE FAMILY MEMBER"/>
    <property type="match status" value="1"/>
</dbReference>
<keyword evidence="3" id="KW-0418">Kinase</keyword>
<dbReference type="InterPro" id="IPR050306">
    <property type="entry name" value="PfkB_Carbo_kinase"/>
</dbReference>
<protein>
    <submittedName>
        <fullName evidence="5">2-dehydro-3-deoxygluconokinase</fullName>
    </submittedName>
</protein>
<organism evidence="5 6">
    <name type="scientific">Pseudovibrio ascidiaceicola</name>
    <dbReference type="NCBI Taxonomy" id="285279"/>
    <lineage>
        <taxon>Bacteria</taxon>
        <taxon>Pseudomonadati</taxon>
        <taxon>Pseudomonadota</taxon>
        <taxon>Alphaproteobacteria</taxon>
        <taxon>Hyphomicrobiales</taxon>
        <taxon>Stappiaceae</taxon>
        <taxon>Pseudovibrio</taxon>
    </lineage>
</organism>
<gene>
    <name evidence="5" type="ORF">SAMN04488518_11747</name>
</gene>
<sequence>MTAEIISFGEPLFEFNQVKEYSGEGPDYLSGFGGDASNFACCAARQGANVAILTHLGDDVFGNKFIDLWEKEGVKTHLVERNPIAPTGIYFISHDEQGHHFSFARKGSAASQITPDQLPADAIRAAKLFHVTAITQAISTSSCDSVFKGIEIAKEDGTLTSFDTNLRLKLWDLNRARGIIHETARLVDFIMPSVDEAEVLTGLSDPDKICDFYLNLGSKNVILKLGKEGAMYATTSERKRVAGNPVEAIDATGAGDCFSGSFFTNVVAGKSLEGSLKYANAAAALTTQGYGAVAPIPTRDQVEAFMQDRSI</sequence>
<keyword evidence="2" id="KW-0808">Transferase</keyword>
<evidence type="ECO:0000256" key="3">
    <source>
        <dbReference type="ARBA" id="ARBA00022777"/>
    </source>
</evidence>
<keyword evidence="6" id="KW-1185">Reference proteome</keyword>
<dbReference type="EMBL" id="FOSK01000017">
    <property type="protein sequence ID" value="SFL12167.1"/>
    <property type="molecule type" value="Genomic_DNA"/>
</dbReference>
<feature type="domain" description="Carbohydrate kinase PfkB" evidence="4">
    <location>
        <begin position="5"/>
        <end position="299"/>
    </location>
</feature>
<dbReference type="InterPro" id="IPR011611">
    <property type="entry name" value="PfkB_dom"/>
</dbReference>
<dbReference type="PRINTS" id="PR00990">
    <property type="entry name" value="RIBOKINASE"/>
</dbReference>
<dbReference type="Proteomes" id="UP000199598">
    <property type="component" value="Unassembled WGS sequence"/>
</dbReference>
<evidence type="ECO:0000313" key="5">
    <source>
        <dbReference type="EMBL" id="SFL12167.1"/>
    </source>
</evidence>
<name>A0A1I4F5R4_9HYPH</name>
<proteinExistence type="inferred from homology"/>
<dbReference type="Pfam" id="PF00294">
    <property type="entry name" value="PfkB"/>
    <property type="match status" value="1"/>
</dbReference>
<dbReference type="PANTHER" id="PTHR43085:SF15">
    <property type="entry name" value="2-DEHYDRO-3-DEOXYGLUCONOKINASE"/>
    <property type="match status" value="1"/>
</dbReference>
<evidence type="ECO:0000313" key="6">
    <source>
        <dbReference type="Proteomes" id="UP000199598"/>
    </source>
</evidence>
<dbReference type="Gene3D" id="3.40.1190.20">
    <property type="match status" value="1"/>
</dbReference>
<accession>A0A1I4F5R4</accession>